<keyword evidence="4 15" id="KW-0808">Transferase</keyword>
<evidence type="ECO:0000256" key="14">
    <source>
        <dbReference type="ARBA" id="ARBA00051182"/>
    </source>
</evidence>
<dbReference type="FunFam" id="1.10.357.140:FF:000003">
    <property type="entry name" value="4-hydroxybenzoate polyprenyltransferase, mitochondrial"/>
    <property type="match status" value="1"/>
</dbReference>
<dbReference type="AlphaFoldDB" id="A0A1B6F4G8"/>
<evidence type="ECO:0000256" key="11">
    <source>
        <dbReference type="ARBA" id="ARBA00023229"/>
    </source>
</evidence>
<accession>A0A1B6F4G8</accession>
<feature type="transmembrane region" description="Helical" evidence="15">
    <location>
        <begin position="236"/>
        <end position="253"/>
    </location>
</feature>
<comment type="function">
    <text evidence="15">Catalyzes the prenylation of para-hydroxybenzoate (PHB) with an all-trans polyprenyl group. Mediates the second step in the final reaction sequence of coenzyme Q (CoQ) biosynthesis, which is the condensation of the polyisoprenoid side chain with PHB, generating the first membrane-bound Q intermediate.</text>
</comment>
<dbReference type="PANTHER" id="PTHR11048:SF28">
    <property type="entry name" value="4-HYDROXYBENZOATE POLYPRENYLTRANSFERASE, MITOCHONDRIAL"/>
    <property type="match status" value="1"/>
</dbReference>
<name>A0A1B6F4G8_9HEMI</name>
<comment type="subcellular location">
    <subcellularLocation>
        <location evidence="2">Membrane</location>
        <topology evidence="2">Multi-pass membrane protein</topology>
    </subcellularLocation>
    <subcellularLocation>
        <location evidence="15">Mitochondrion inner membrane</location>
        <topology evidence="15">Multi-pass membrane protein</topology>
        <orientation evidence="15">Matrix side</orientation>
    </subcellularLocation>
</comment>
<keyword evidence="5 15" id="KW-0831">Ubiquinone biosynthesis</keyword>
<keyword evidence="8" id="KW-0809">Transit peptide</keyword>
<comment type="pathway">
    <text evidence="15">Cofactor biosynthesis; ubiquinone biosynthesis.</text>
</comment>
<dbReference type="EC" id="2.5.1.39" evidence="15"/>
<evidence type="ECO:0000256" key="1">
    <source>
        <dbReference type="ARBA" id="ARBA00001946"/>
    </source>
</evidence>
<dbReference type="CDD" id="cd13959">
    <property type="entry name" value="PT_UbiA_COQ2"/>
    <property type="match status" value="1"/>
</dbReference>
<dbReference type="PANTHER" id="PTHR11048">
    <property type="entry name" value="PRENYLTRANSFERASES"/>
    <property type="match status" value="1"/>
</dbReference>
<evidence type="ECO:0000256" key="7">
    <source>
        <dbReference type="ARBA" id="ARBA00022792"/>
    </source>
</evidence>
<gene>
    <name evidence="15" type="primary">coq2</name>
    <name evidence="16" type="ORF">g.18501</name>
</gene>
<dbReference type="InterPro" id="IPR044878">
    <property type="entry name" value="UbiA_sf"/>
</dbReference>
<dbReference type="FunFam" id="1.20.120.1780:FF:000001">
    <property type="entry name" value="4-hydroxybenzoate octaprenyltransferase"/>
    <property type="match status" value="1"/>
</dbReference>
<evidence type="ECO:0000256" key="5">
    <source>
        <dbReference type="ARBA" id="ARBA00022688"/>
    </source>
</evidence>
<dbReference type="InterPro" id="IPR039653">
    <property type="entry name" value="Prenyltransferase"/>
</dbReference>
<protein>
    <recommendedName>
        <fullName evidence="15">4-hydroxybenzoate polyprenyltransferase, mitochondrial</fullName>
        <shortName evidence="15">4-HB polyprenyltransferase</shortName>
        <ecNumber evidence="15">2.5.1.39</ecNumber>
    </recommendedName>
    <alternativeName>
        <fullName evidence="15">Para-hydroxybenzoate--polyprenyltransferase</fullName>
        <shortName evidence="15">PHB:PPT</shortName>
        <shortName evidence="15">PHB:polyprenyltransferase</shortName>
    </alternativeName>
</protein>
<evidence type="ECO:0000256" key="12">
    <source>
        <dbReference type="ARBA" id="ARBA00049890"/>
    </source>
</evidence>
<dbReference type="UniPathway" id="UPA00232"/>
<dbReference type="GO" id="GO:0008299">
    <property type="term" value="P:isoprenoid biosynthetic process"/>
    <property type="evidence" value="ECO:0007669"/>
    <property type="project" value="UniProtKB-UniRule"/>
</dbReference>
<sequence>MISIFRIRSVHNLYKPFVYDSHKCLLFGRYGGILNFSHALNSSMLVYTDKTIDGRPGSTAKQYNYCRHRPRTFSPQLNINFSCSSQCRFTSTNIKSSISSILLSDRKKLLEKYSAVRLVDSSSDSIKPYLKLMRIDRPIGTWLLFWPCGWSIGMAAVPSCLPPLDLLTLFAVGAFIMRGAGCTINDMWDRDIDGKVSRTKDRPLVSGALSQWDALVFLSGQLGLGLLVLLQLNWPSILLGASSLGLVVLYPLMKRVTYWPQLILGMTFNWGALLGWSAVHGSCDWTVCLPLYTAGICWTIIYDTIYAHQDKVDDLRLGIKSTAIKFGEDTKAILSVFGSLMVGGLVLSGIQCGQTWPYYSAVTVVAAHLANQLLTLNINNPTDCGQKFLSNQRVGLILFLGIILGNLLKEKPASDEDPVLDK</sequence>
<dbReference type="GO" id="GO:0008412">
    <property type="term" value="F:4-hydroxybenzoate polyprenyltransferase activity"/>
    <property type="evidence" value="ECO:0007669"/>
    <property type="project" value="UniProtKB-EC"/>
</dbReference>
<comment type="catalytic activity">
    <reaction evidence="13">
        <text>all-trans-nonaprenyl diphosphate + 4-hydroxybenzoate = 4-hydroxy-3-(all-trans-nonaprenyl)benzoate + diphosphate</text>
        <dbReference type="Rhea" id="RHEA:17709"/>
        <dbReference type="ChEBI" id="CHEBI:17879"/>
        <dbReference type="ChEBI" id="CHEBI:33019"/>
        <dbReference type="ChEBI" id="CHEBI:58391"/>
        <dbReference type="ChEBI" id="CHEBI:84502"/>
        <dbReference type="EC" id="2.5.1.39"/>
    </reaction>
    <physiologicalReaction direction="left-to-right" evidence="13">
        <dbReference type="Rhea" id="RHEA:17710"/>
    </physiologicalReaction>
</comment>
<evidence type="ECO:0000256" key="10">
    <source>
        <dbReference type="ARBA" id="ARBA00023136"/>
    </source>
</evidence>
<keyword evidence="6 15" id="KW-0812">Transmembrane</keyword>
<evidence type="ECO:0000256" key="2">
    <source>
        <dbReference type="ARBA" id="ARBA00004141"/>
    </source>
</evidence>
<organism evidence="16">
    <name type="scientific">Cuerna arida</name>
    <dbReference type="NCBI Taxonomy" id="1464854"/>
    <lineage>
        <taxon>Eukaryota</taxon>
        <taxon>Metazoa</taxon>
        <taxon>Ecdysozoa</taxon>
        <taxon>Arthropoda</taxon>
        <taxon>Hexapoda</taxon>
        <taxon>Insecta</taxon>
        <taxon>Pterygota</taxon>
        <taxon>Neoptera</taxon>
        <taxon>Paraneoptera</taxon>
        <taxon>Hemiptera</taxon>
        <taxon>Auchenorrhyncha</taxon>
        <taxon>Membracoidea</taxon>
        <taxon>Cicadellidae</taxon>
        <taxon>Cicadellinae</taxon>
        <taxon>Proconiini</taxon>
        <taxon>Cuerna</taxon>
    </lineage>
</organism>
<dbReference type="Gene3D" id="1.20.120.1780">
    <property type="entry name" value="UbiA prenyltransferase"/>
    <property type="match status" value="1"/>
</dbReference>
<evidence type="ECO:0000256" key="9">
    <source>
        <dbReference type="ARBA" id="ARBA00022989"/>
    </source>
</evidence>
<evidence type="ECO:0000256" key="3">
    <source>
        <dbReference type="ARBA" id="ARBA00005985"/>
    </source>
</evidence>
<comment type="catalytic activity">
    <reaction evidence="12">
        <text>all-trans-decaprenyl diphosphate + 4-hydroxybenzoate = 4-hydroxy-3-(all-trans-decaprenyl)benzoate + diphosphate</text>
        <dbReference type="Rhea" id="RHEA:44564"/>
        <dbReference type="ChEBI" id="CHEBI:17879"/>
        <dbReference type="ChEBI" id="CHEBI:33019"/>
        <dbReference type="ChEBI" id="CHEBI:60721"/>
        <dbReference type="ChEBI" id="CHEBI:84503"/>
        <dbReference type="EC" id="2.5.1.39"/>
    </reaction>
    <physiologicalReaction direction="left-to-right" evidence="12">
        <dbReference type="Rhea" id="RHEA:44565"/>
    </physiologicalReaction>
</comment>
<keyword evidence="7 15" id="KW-0999">Mitochondrion inner membrane</keyword>
<proteinExistence type="inferred from homology"/>
<keyword evidence="15" id="KW-0496">Mitochondrion</keyword>
<dbReference type="Pfam" id="PF01040">
    <property type="entry name" value="UbiA"/>
    <property type="match status" value="1"/>
</dbReference>
<evidence type="ECO:0000256" key="8">
    <source>
        <dbReference type="ARBA" id="ARBA00022946"/>
    </source>
</evidence>
<dbReference type="InterPro" id="IPR006370">
    <property type="entry name" value="HB_polyprenyltransferase-like"/>
</dbReference>
<comment type="similarity">
    <text evidence="3 15">Belongs to the UbiA prenyltransferase family.</text>
</comment>
<dbReference type="GO" id="GO:0006744">
    <property type="term" value="P:ubiquinone biosynthetic process"/>
    <property type="evidence" value="ECO:0007669"/>
    <property type="project" value="UniProtKB-UniRule"/>
</dbReference>
<feature type="transmembrane region" description="Helical" evidence="15">
    <location>
        <begin position="209"/>
        <end position="230"/>
    </location>
</feature>
<evidence type="ECO:0000256" key="15">
    <source>
        <dbReference type="HAMAP-Rule" id="MF_03189"/>
    </source>
</evidence>
<dbReference type="GO" id="GO:0005743">
    <property type="term" value="C:mitochondrial inner membrane"/>
    <property type="evidence" value="ECO:0007669"/>
    <property type="project" value="UniProtKB-SubCell"/>
</dbReference>
<evidence type="ECO:0000256" key="13">
    <source>
        <dbReference type="ARBA" id="ARBA00050454"/>
    </source>
</evidence>
<reference evidence="16" key="1">
    <citation type="submission" date="2015-11" db="EMBL/GenBank/DDBJ databases">
        <title>De novo transcriptome assembly of four potential Pierce s Disease insect vectors from Arizona vineyards.</title>
        <authorList>
            <person name="Tassone E.E."/>
        </authorList>
    </citation>
    <scope>NUCLEOTIDE SEQUENCE</scope>
</reference>
<feature type="transmembrane region" description="Helical" evidence="15">
    <location>
        <begin position="169"/>
        <end position="188"/>
    </location>
</feature>
<comment type="catalytic activity">
    <reaction evidence="14">
        <text>an all-trans-polyprenyl diphosphate + 4-hydroxybenzoate = a 4-hydroxy-3-(all-trans-polyprenyl)benzoate + diphosphate</text>
        <dbReference type="Rhea" id="RHEA:44504"/>
        <dbReference type="Rhea" id="RHEA-COMP:9514"/>
        <dbReference type="Rhea" id="RHEA-COMP:9564"/>
        <dbReference type="ChEBI" id="CHEBI:17879"/>
        <dbReference type="ChEBI" id="CHEBI:33019"/>
        <dbReference type="ChEBI" id="CHEBI:58914"/>
        <dbReference type="ChEBI" id="CHEBI:78396"/>
        <dbReference type="EC" id="2.5.1.39"/>
    </reaction>
    <physiologicalReaction direction="left-to-right" evidence="14">
        <dbReference type="Rhea" id="RHEA:44505"/>
    </physiologicalReaction>
</comment>
<feature type="transmembrane region" description="Helical" evidence="15">
    <location>
        <begin position="139"/>
        <end position="157"/>
    </location>
</feature>
<feature type="transmembrane region" description="Helical" evidence="15">
    <location>
        <begin position="332"/>
        <end position="350"/>
    </location>
</feature>
<dbReference type="InterPro" id="IPR000537">
    <property type="entry name" value="UbiA_prenyltransferase"/>
</dbReference>
<dbReference type="Gene3D" id="1.10.357.140">
    <property type="entry name" value="UbiA prenyltransferase"/>
    <property type="match status" value="1"/>
</dbReference>
<evidence type="ECO:0000256" key="4">
    <source>
        <dbReference type="ARBA" id="ARBA00022679"/>
    </source>
</evidence>
<dbReference type="HAMAP" id="MF_01635">
    <property type="entry name" value="UbiA"/>
    <property type="match status" value="1"/>
</dbReference>
<dbReference type="PROSITE" id="PS00943">
    <property type="entry name" value="UBIA"/>
    <property type="match status" value="1"/>
</dbReference>
<comment type="cofactor">
    <cofactor evidence="1 15">
        <name>Mg(2+)</name>
        <dbReference type="ChEBI" id="CHEBI:18420"/>
    </cofactor>
</comment>
<dbReference type="EMBL" id="GECZ01024692">
    <property type="protein sequence ID" value="JAS45077.1"/>
    <property type="molecule type" value="Transcribed_RNA"/>
</dbReference>
<evidence type="ECO:0000256" key="6">
    <source>
        <dbReference type="ARBA" id="ARBA00022692"/>
    </source>
</evidence>
<dbReference type="InterPro" id="IPR030470">
    <property type="entry name" value="UbiA_prenylTrfase_CS"/>
</dbReference>
<keyword evidence="9 15" id="KW-1133">Transmembrane helix</keyword>
<dbReference type="NCBIfam" id="TIGR01474">
    <property type="entry name" value="ubiA_proteo"/>
    <property type="match status" value="1"/>
</dbReference>
<keyword evidence="11 15" id="KW-0414">Isoprene biosynthesis</keyword>
<evidence type="ECO:0000313" key="16">
    <source>
        <dbReference type="EMBL" id="JAS45077.1"/>
    </source>
</evidence>
<keyword evidence="10 15" id="KW-0472">Membrane</keyword>